<evidence type="ECO:0000256" key="4">
    <source>
        <dbReference type="SAM" id="MobiDB-lite"/>
    </source>
</evidence>
<dbReference type="InterPro" id="IPR036291">
    <property type="entry name" value="NAD(P)-bd_dom_sf"/>
</dbReference>
<dbReference type="GO" id="GO:0016491">
    <property type="term" value="F:oxidoreductase activity"/>
    <property type="evidence" value="ECO:0007669"/>
    <property type="project" value="UniProtKB-KW"/>
</dbReference>
<dbReference type="SUPFAM" id="SSF51735">
    <property type="entry name" value="NAD(P)-binding Rossmann-fold domains"/>
    <property type="match status" value="1"/>
</dbReference>
<evidence type="ECO:0000256" key="3">
    <source>
        <dbReference type="ARBA" id="ARBA00023002"/>
    </source>
</evidence>
<name>A0A6A6UR15_9PEZI</name>
<feature type="region of interest" description="Disordered" evidence="4">
    <location>
        <begin position="1"/>
        <end position="22"/>
    </location>
</feature>
<dbReference type="PANTHER" id="PTHR24320">
    <property type="entry name" value="RETINOL DEHYDROGENASE"/>
    <property type="match status" value="1"/>
</dbReference>
<evidence type="ECO:0000313" key="5">
    <source>
        <dbReference type="EMBL" id="KAF2674725.1"/>
    </source>
</evidence>
<comment type="similarity">
    <text evidence="1">Belongs to the short-chain dehydrogenases/reductases (SDR) family.</text>
</comment>
<sequence>MGNILSQSFRLPPPTLTEKNLPDQSGRVHIVTGGYAGCGLELSKILYQKNATVYLAGRSADKANAAISAIKQAFPDSKGKVDFIKVDFSDLSTIKSGVEGFLSKEKRLDVLTNNAGVMTPPAKSKDAHDRDLTLGTNIIGPYLFTKLLTPILQSTAKDAPKNSVRVTWASSAAAFINPPAGGVAFDKDGNVSNFSNDNGKAYAQSKASNMLLASEFAKRYGRDGIISVSWNPGNLTSELQRHMNSVAAWVLDRVLLFPTIFGAYTELYAACSEDITESQNGAFIAPWGRVYDAPGHITSGTKTEAEGGSGHAEKLWTWLDKTTSQYA</sequence>
<accession>A0A6A6UR15</accession>
<gene>
    <name evidence="5" type="ORF">BT63DRAFT_408884</name>
</gene>
<dbReference type="Proteomes" id="UP000799302">
    <property type="component" value="Unassembled WGS sequence"/>
</dbReference>
<evidence type="ECO:0000313" key="6">
    <source>
        <dbReference type="Proteomes" id="UP000799302"/>
    </source>
</evidence>
<dbReference type="AlphaFoldDB" id="A0A6A6UR15"/>
<reference evidence="5" key="1">
    <citation type="journal article" date="2020" name="Stud. Mycol.">
        <title>101 Dothideomycetes genomes: a test case for predicting lifestyles and emergence of pathogens.</title>
        <authorList>
            <person name="Haridas S."/>
            <person name="Albert R."/>
            <person name="Binder M."/>
            <person name="Bloem J."/>
            <person name="Labutti K."/>
            <person name="Salamov A."/>
            <person name="Andreopoulos B."/>
            <person name="Baker S."/>
            <person name="Barry K."/>
            <person name="Bills G."/>
            <person name="Bluhm B."/>
            <person name="Cannon C."/>
            <person name="Castanera R."/>
            <person name="Culley D."/>
            <person name="Daum C."/>
            <person name="Ezra D."/>
            <person name="Gonzalez J."/>
            <person name="Henrissat B."/>
            <person name="Kuo A."/>
            <person name="Liang C."/>
            <person name="Lipzen A."/>
            <person name="Lutzoni F."/>
            <person name="Magnuson J."/>
            <person name="Mondo S."/>
            <person name="Nolan M."/>
            <person name="Ohm R."/>
            <person name="Pangilinan J."/>
            <person name="Park H.-J."/>
            <person name="Ramirez L."/>
            <person name="Alfaro M."/>
            <person name="Sun H."/>
            <person name="Tritt A."/>
            <person name="Yoshinaga Y."/>
            <person name="Zwiers L.-H."/>
            <person name="Turgeon B."/>
            <person name="Goodwin S."/>
            <person name="Spatafora J."/>
            <person name="Crous P."/>
            <person name="Grigoriev I."/>
        </authorList>
    </citation>
    <scope>NUCLEOTIDE SEQUENCE</scope>
    <source>
        <strain evidence="5">CBS 115976</strain>
    </source>
</reference>
<dbReference type="OrthoDB" id="191139at2759"/>
<keyword evidence="3" id="KW-0560">Oxidoreductase</keyword>
<evidence type="ECO:0000256" key="2">
    <source>
        <dbReference type="ARBA" id="ARBA00022857"/>
    </source>
</evidence>
<proteinExistence type="inferred from homology"/>
<dbReference type="InterPro" id="IPR002347">
    <property type="entry name" value="SDR_fam"/>
</dbReference>
<dbReference type="Pfam" id="PF00106">
    <property type="entry name" value="adh_short"/>
    <property type="match status" value="1"/>
</dbReference>
<keyword evidence="6" id="KW-1185">Reference proteome</keyword>
<evidence type="ECO:0000256" key="1">
    <source>
        <dbReference type="ARBA" id="ARBA00006484"/>
    </source>
</evidence>
<protein>
    <submittedName>
        <fullName evidence="5">NAD(P)-binding protein</fullName>
    </submittedName>
</protein>
<keyword evidence="2" id="KW-0521">NADP</keyword>
<organism evidence="5 6">
    <name type="scientific">Microthyrium microscopicum</name>
    <dbReference type="NCBI Taxonomy" id="703497"/>
    <lineage>
        <taxon>Eukaryota</taxon>
        <taxon>Fungi</taxon>
        <taxon>Dikarya</taxon>
        <taxon>Ascomycota</taxon>
        <taxon>Pezizomycotina</taxon>
        <taxon>Dothideomycetes</taxon>
        <taxon>Dothideomycetes incertae sedis</taxon>
        <taxon>Microthyriales</taxon>
        <taxon>Microthyriaceae</taxon>
        <taxon>Microthyrium</taxon>
    </lineage>
</organism>
<dbReference type="PRINTS" id="PR00081">
    <property type="entry name" value="GDHRDH"/>
</dbReference>
<dbReference type="PANTHER" id="PTHR24320:SF236">
    <property type="entry name" value="SHORT-CHAIN DEHYDROGENASE-RELATED"/>
    <property type="match status" value="1"/>
</dbReference>
<dbReference type="Gene3D" id="3.40.50.720">
    <property type="entry name" value="NAD(P)-binding Rossmann-like Domain"/>
    <property type="match status" value="1"/>
</dbReference>
<dbReference type="EMBL" id="MU004230">
    <property type="protein sequence ID" value="KAF2674725.1"/>
    <property type="molecule type" value="Genomic_DNA"/>
</dbReference>